<accession>A0A1G6GGH8</accession>
<evidence type="ECO:0000313" key="2">
    <source>
        <dbReference type="Proteomes" id="UP000199452"/>
    </source>
</evidence>
<name>A0A1G6GGH8_9BACT</name>
<gene>
    <name evidence="1" type="ORF">SAMN05216323_100128</name>
</gene>
<keyword evidence="2" id="KW-1185">Reference proteome</keyword>
<dbReference type="EMBL" id="FMYP01000001">
    <property type="protein sequence ID" value="SDB81111.1"/>
    <property type="molecule type" value="Genomic_DNA"/>
</dbReference>
<dbReference type="AlphaFoldDB" id="A0A1G6GGH8"/>
<dbReference type="Proteomes" id="UP000199452">
    <property type="component" value="Unassembled WGS sequence"/>
</dbReference>
<protein>
    <submittedName>
        <fullName evidence="1">Uncharacterized protein</fullName>
    </submittedName>
</protein>
<reference evidence="1 2" key="1">
    <citation type="submission" date="2016-09" db="EMBL/GenBank/DDBJ databases">
        <authorList>
            <person name="Capua I."/>
            <person name="De Benedictis P."/>
            <person name="Joannis T."/>
            <person name="Lombin L.H."/>
            <person name="Cattoli G."/>
        </authorList>
    </citation>
    <scope>NUCLEOTIDE SEQUENCE [LARGE SCALE GENOMIC DNA]</scope>
    <source>
        <strain evidence="1 2">A7P-90m</strain>
    </source>
</reference>
<evidence type="ECO:0000313" key="1">
    <source>
        <dbReference type="EMBL" id="SDB81111.1"/>
    </source>
</evidence>
<sequence length="70" mass="8452">MYQICRVLTDYLWILSAYCLIEKLTHSPISFLSNYDFFTIFSHFYQSIFRLICFNKTYVHQPSVTDRAKL</sequence>
<proteinExistence type="predicted"/>
<organism evidence="1 2">
    <name type="scientific">Williamwhitmania taraxaci</name>
    <dbReference type="NCBI Taxonomy" id="1640674"/>
    <lineage>
        <taxon>Bacteria</taxon>
        <taxon>Pseudomonadati</taxon>
        <taxon>Bacteroidota</taxon>
        <taxon>Bacteroidia</taxon>
        <taxon>Bacteroidales</taxon>
        <taxon>Williamwhitmaniaceae</taxon>
        <taxon>Williamwhitmania</taxon>
    </lineage>
</organism>